<feature type="signal peptide" evidence="1">
    <location>
        <begin position="1"/>
        <end position="22"/>
    </location>
</feature>
<name>A0A6N7Q2G1_9BACT</name>
<dbReference type="EMBL" id="WJIE01000033">
    <property type="protein sequence ID" value="MRG98463.1"/>
    <property type="molecule type" value="Genomic_DNA"/>
</dbReference>
<evidence type="ECO:0000313" key="3">
    <source>
        <dbReference type="Proteomes" id="UP000440224"/>
    </source>
</evidence>
<protein>
    <recommendedName>
        <fullName evidence="4">PEGA domain-containing protein</fullName>
    </recommendedName>
</protein>
<dbReference type="OrthoDB" id="5503549at2"/>
<evidence type="ECO:0000313" key="2">
    <source>
        <dbReference type="EMBL" id="MRG98463.1"/>
    </source>
</evidence>
<keyword evidence="3" id="KW-1185">Reference proteome</keyword>
<proteinExistence type="predicted"/>
<feature type="chain" id="PRO_5026740718" description="PEGA domain-containing protein" evidence="1">
    <location>
        <begin position="23"/>
        <end position="416"/>
    </location>
</feature>
<evidence type="ECO:0008006" key="4">
    <source>
        <dbReference type="Google" id="ProtNLM"/>
    </source>
</evidence>
<dbReference type="AlphaFoldDB" id="A0A6N7Q2G1"/>
<accession>A0A6N7Q2G1</accession>
<gene>
    <name evidence="2" type="ORF">GF068_42100</name>
</gene>
<evidence type="ECO:0000256" key="1">
    <source>
        <dbReference type="SAM" id="SignalP"/>
    </source>
</evidence>
<comment type="caution">
    <text evidence="2">The sequence shown here is derived from an EMBL/GenBank/DDBJ whole genome shotgun (WGS) entry which is preliminary data.</text>
</comment>
<organism evidence="2 3">
    <name type="scientific">Polyangium spumosum</name>
    <dbReference type="NCBI Taxonomy" id="889282"/>
    <lineage>
        <taxon>Bacteria</taxon>
        <taxon>Pseudomonadati</taxon>
        <taxon>Myxococcota</taxon>
        <taxon>Polyangia</taxon>
        <taxon>Polyangiales</taxon>
        <taxon>Polyangiaceae</taxon>
        <taxon>Polyangium</taxon>
    </lineage>
</organism>
<reference evidence="2 3" key="1">
    <citation type="submission" date="2019-10" db="EMBL/GenBank/DDBJ databases">
        <title>A soil myxobacterium in the family Polyangiaceae.</title>
        <authorList>
            <person name="Li Y."/>
            <person name="Wang J."/>
        </authorList>
    </citation>
    <scope>NUCLEOTIDE SEQUENCE [LARGE SCALE GENOMIC DNA]</scope>
    <source>
        <strain evidence="2 3">DSM 14734</strain>
    </source>
</reference>
<sequence>MVKRRAWLVLLVALSAPLQAHADEDTKPAPPPSNPAALQQATQKARFKALVAKAERERRAGRLAEAATAYADAFELEQDPLVAGRLGVLLVELGNPTEAADLLLDGIERATDAPAAERERFLKAYDTARARVGRVEVTVSEAHAEISLDGVVKQTDGITGFTMFLPPGEHELRAKLKGFEDGVVHFTASKGGTLRVELTLLPLPSFKPIEPPERLLRRRRVREPAVNVDEPPNDEPAREPIVGGVIGEEQKKRGTRGSVSGGPVVVFGVASWQPAVGAVIAGSLSPNEYVSLGLEARAAWLTSGVEGAQINAMTAGGLVSACGHWRWFFGCVLGHLGVISGEFSSASYIPQTITGTFPGFGGRLGAKVNLTDSFLVQAAVDGLGLTRGLRVVADSRVIAEQPPAMFSAQIAGGWEF</sequence>
<dbReference type="RefSeq" id="WP_153825232.1">
    <property type="nucleotide sequence ID" value="NZ_WJIE01000033.1"/>
</dbReference>
<keyword evidence="1" id="KW-0732">Signal</keyword>
<dbReference type="Proteomes" id="UP000440224">
    <property type="component" value="Unassembled WGS sequence"/>
</dbReference>